<evidence type="ECO:0000256" key="1">
    <source>
        <dbReference type="ARBA" id="ARBA00010096"/>
    </source>
</evidence>
<comment type="similarity">
    <text evidence="1">Belongs to the PRR15 family.</text>
</comment>
<accession>A0A060Z650</accession>
<feature type="compositionally biased region" description="Basic residues" evidence="2">
    <location>
        <begin position="118"/>
        <end position="135"/>
    </location>
</feature>
<name>A0A060Z650_ONCMY</name>
<reference evidence="3" key="1">
    <citation type="journal article" date="2014" name="Nat. Commun.">
        <title>The rainbow trout genome provides novel insights into evolution after whole-genome duplication in vertebrates.</title>
        <authorList>
            <person name="Berthelot C."/>
            <person name="Brunet F."/>
            <person name="Chalopin D."/>
            <person name="Juanchich A."/>
            <person name="Bernard M."/>
            <person name="Noel B."/>
            <person name="Bento P."/>
            <person name="Da Silva C."/>
            <person name="Labadie K."/>
            <person name="Alberti A."/>
            <person name="Aury J.M."/>
            <person name="Louis A."/>
            <person name="Dehais P."/>
            <person name="Bardou P."/>
            <person name="Montfort J."/>
            <person name="Klopp C."/>
            <person name="Cabau C."/>
            <person name="Gaspin C."/>
            <person name="Thorgaard G.H."/>
            <person name="Boussaha M."/>
            <person name="Quillet E."/>
            <person name="Guyomard R."/>
            <person name="Galiana D."/>
            <person name="Bobe J."/>
            <person name="Volff J.N."/>
            <person name="Genet C."/>
            <person name="Wincker P."/>
            <person name="Jaillon O."/>
            <person name="Roest Crollius H."/>
            <person name="Guiguen Y."/>
        </authorList>
    </citation>
    <scope>NUCLEOTIDE SEQUENCE [LARGE SCALE GENOMIC DNA]</scope>
</reference>
<evidence type="ECO:0000256" key="2">
    <source>
        <dbReference type="SAM" id="MobiDB-lite"/>
    </source>
</evidence>
<dbReference type="OrthoDB" id="9924851at2759"/>
<evidence type="ECO:0000313" key="3">
    <source>
        <dbReference type="EMBL" id="CDQ97189.1"/>
    </source>
</evidence>
<dbReference type="AlphaFoldDB" id="A0A060Z650"/>
<evidence type="ECO:0000313" key="4">
    <source>
        <dbReference type="Proteomes" id="UP000193380"/>
    </source>
</evidence>
<dbReference type="PaxDb" id="8022-A0A060Z650"/>
<proteinExistence type="inferred from homology"/>
<dbReference type="PANTHER" id="PTHR14581">
    <property type="match status" value="1"/>
</dbReference>
<gene>
    <name evidence="3" type="ORF">GSONMT00002777001</name>
</gene>
<dbReference type="STRING" id="8022.A0A060Z650"/>
<dbReference type="Proteomes" id="UP000193380">
    <property type="component" value="Unassembled WGS sequence"/>
</dbReference>
<dbReference type="EMBL" id="FR929343">
    <property type="protein sequence ID" value="CDQ97189.1"/>
    <property type="molecule type" value="Genomic_DNA"/>
</dbReference>
<dbReference type="PANTHER" id="PTHR14581:SF4">
    <property type="entry name" value="PROLINE-RICH PROTEIN 15"/>
    <property type="match status" value="1"/>
</dbReference>
<organism evidence="3 4">
    <name type="scientific">Oncorhynchus mykiss</name>
    <name type="common">Rainbow trout</name>
    <name type="synonym">Salmo gairdneri</name>
    <dbReference type="NCBI Taxonomy" id="8022"/>
    <lineage>
        <taxon>Eukaryota</taxon>
        <taxon>Metazoa</taxon>
        <taxon>Chordata</taxon>
        <taxon>Craniata</taxon>
        <taxon>Vertebrata</taxon>
        <taxon>Euteleostomi</taxon>
        <taxon>Actinopterygii</taxon>
        <taxon>Neopterygii</taxon>
        <taxon>Teleostei</taxon>
        <taxon>Protacanthopterygii</taxon>
        <taxon>Salmoniformes</taxon>
        <taxon>Salmonidae</taxon>
        <taxon>Salmoninae</taxon>
        <taxon>Oncorhynchus</taxon>
    </lineage>
</organism>
<reference evidence="3" key="2">
    <citation type="submission" date="2014-03" db="EMBL/GenBank/DDBJ databases">
        <authorList>
            <person name="Genoscope - CEA"/>
        </authorList>
    </citation>
    <scope>NUCLEOTIDE SEQUENCE</scope>
</reference>
<dbReference type="Pfam" id="PF15321">
    <property type="entry name" value="ATAD4"/>
    <property type="match status" value="1"/>
</dbReference>
<sequence length="146" mass="16047">MAERVTWWRAFMGNNKRTSSGTKDIATQLPDTMKDPLTPSTQGVLATPHSAAAPKLPTDQQPPASQQLPASQQSPASQQPPASQQSQAPVSTGNSLFSDETFDDSQFESVFNEQTCRRNLRVSRSGRFKEKKRARSSLPTGKEDVR</sequence>
<protein>
    <submittedName>
        <fullName evidence="3">Uncharacterized protein</fullName>
    </submittedName>
</protein>
<feature type="region of interest" description="Disordered" evidence="2">
    <location>
        <begin position="1"/>
        <end position="146"/>
    </location>
</feature>
<dbReference type="InterPro" id="IPR028237">
    <property type="entry name" value="PRR15"/>
</dbReference>
<feature type="compositionally biased region" description="Low complexity" evidence="2">
    <location>
        <begin position="61"/>
        <end position="89"/>
    </location>
</feature>